<comment type="pathway">
    <text evidence="10">Cell wall biogenesis; peptidoglycan biosynthesis.</text>
</comment>
<dbReference type="AlphaFoldDB" id="A0A8J7FI78"/>
<dbReference type="Pfam" id="PF03033">
    <property type="entry name" value="Glyco_transf_28"/>
    <property type="match status" value="1"/>
</dbReference>
<feature type="domain" description="Glycosyl transferase family 28 C-terminal" evidence="12">
    <location>
        <begin position="187"/>
        <end position="347"/>
    </location>
</feature>
<evidence type="ECO:0000256" key="6">
    <source>
        <dbReference type="ARBA" id="ARBA00022984"/>
    </source>
</evidence>
<dbReference type="GO" id="GO:0008360">
    <property type="term" value="P:regulation of cell shape"/>
    <property type="evidence" value="ECO:0007669"/>
    <property type="project" value="UniProtKB-KW"/>
</dbReference>
<reference evidence="13" key="1">
    <citation type="submission" date="2020-10" db="EMBL/GenBank/DDBJ databases">
        <title>Bacterium isolated from coastal waters sediment.</title>
        <authorList>
            <person name="Chen R.-J."/>
            <person name="Lu D.-C."/>
            <person name="Zhu K.-L."/>
            <person name="Du Z.-J."/>
        </authorList>
    </citation>
    <scope>NUCLEOTIDE SEQUENCE</scope>
    <source>
        <strain evidence="13">N1Y112</strain>
    </source>
</reference>
<sequence length="361" mass="39139">MAKQPVALIMAGGTGGHVFPALATAHELQKQGVHVEWLGTQKGIEARVIPDAGIKLHCIDVAGLRGKGRLSLLLAPFKVLLAIWQALSVLRNVKPDVVLGMGGFASGPGGVAAKLLGKPLVIHEQNAIAGMTNKILSRMAWRVLEAFEDAFPGATETETVGNPVRGPILGMNDPRERYPQRSGRIRLLVVGGSLGAKAINDVLPHVLADLPEDQRPEVWHQTGKRTFEETQERYQQLGIDARVVPFIEQMDEAYGWADLVLCRSGALTVSELAIAGVAAILVPFPFAVDDHQTENARYLAQLDAAKLVPQPTLTADYLKELLTEQFNQRETLLDMATKARALGRPEAGQRVAEVCLEAMKR</sequence>
<comment type="catalytic activity">
    <reaction evidence="10">
        <text>di-trans,octa-cis-undecaprenyl diphospho-N-acetyl-alpha-D-muramoyl-L-alanyl-D-glutamyl-meso-2,6-diaminopimeloyl-D-alanyl-D-alanine + UDP-N-acetyl-alpha-D-glucosamine = di-trans,octa-cis-undecaprenyl diphospho-[N-acetyl-alpha-D-glucosaminyl-(1-&gt;4)]-N-acetyl-alpha-D-muramoyl-L-alanyl-D-glutamyl-meso-2,6-diaminopimeloyl-D-alanyl-D-alanine + UDP + H(+)</text>
        <dbReference type="Rhea" id="RHEA:31227"/>
        <dbReference type="ChEBI" id="CHEBI:15378"/>
        <dbReference type="ChEBI" id="CHEBI:57705"/>
        <dbReference type="ChEBI" id="CHEBI:58223"/>
        <dbReference type="ChEBI" id="CHEBI:61387"/>
        <dbReference type="ChEBI" id="CHEBI:61388"/>
        <dbReference type="EC" id="2.4.1.227"/>
    </reaction>
</comment>
<dbReference type="GO" id="GO:0005886">
    <property type="term" value="C:plasma membrane"/>
    <property type="evidence" value="ECO:0007669"/>
    <property type="project" value="UniProtKB-SubCell"/>
</dbReference>
<evidence type="ECO:0000256" key="3">
    <source>
        <dbReference type="ARBA" id="ARBA00022676"/>
    </source>
</evidence>
<protein>
    <recommendedName>
        <fullName evidence="10">UDP-N-acetylglucosamine--N-acetylmuramyl-(pentapeptide) pyrophosphoryl-undecaprenol N-acetylglucosamine transferase</fullName>
        <ecNumber evidence="10">2.4.1.227</ecNumber>
    </recommendedName>
    <alternativeName>
        <fullName evidence="10">Undecaprenyl-PP-MurNAc-pentapeptide-UDPGlcNAc GlcNAc transferase</fullName>
    </alternativeName>
</protein>
<keyword evidence="5 10" id="KW-0133">Cell shape</keyword>
<evidence type="ECO:0000259" key="12">
    <source>
        <dbReference type="Pfam" id="PF04101"/>
    </source>
</evidence>
<dbReference type="CDD" id="cd03785">
    <property type="entry name" value="GT28_MurG"/>
    <property type="match status" value="1"/>
</dbReference>
<comment type="caution">
    <text evidence="13">The sequence shown here is derived from an EMBL/GenBank/DDBJ whole genome shotgun (WGS) entry which is preliminary data.</text>
</comment>
<dbReference type="UniPathway" id="UPA00219"/>
<dbReference type="PANTHER" id="PTHR21015">
    <property type="entry name" value="UDP-N-ACETYLGLUCOSAMINE--N-ACETYLMURAMYL-(PENTAPEPTIDE) PYROPHOSPHORYL-UNDECAPRENOL N-ACETYLGLUCOSAMINE TRANSFERASE 1"/>
    <property type="match status" value="1"/>
</dbReference>
<keyword evidence="14" id="KW-1185">Reference proteome</keyword>
<feature type="binding site" evidence="10">
    <location>
        <begin position="14"/>
        <end position="16"/>
    </location>
    <ligand>
        <name>UDP-N-acetyl-alpha-D-glucosamine</name>
        <dbReference type="ChEBI" id="CHEBI:57705"/>
    </ligand>
</feature>
<dbReference type="InterPro" id="IPR007235">
    <property type="entry name" value="Glyco_trans_28_C"/>
</dbReference>
<feature type="binding site" evidence="10">
    <location>
        <position position="193"/>
    </location>
    <ligand>
        <name>UDP-N-acetyl-alpha-D-glucosamine</name>
        <dbReference type="ChEBI" id="CHEBI:57705"/>
    </ligand>
</feature>
<evidence type="ECO:0000256" key="4">
    <source>
        <dbReference type="ARBA" id="ARBA00022679"/>
    </source>
</evidence>
<evidence type="ECO:0000256" key="7">
    <source>
        <dbReference type="ARBA" id="ARBA00023136"/>
    </source>
</evidence>
<evidence type="ECO:0000256" key="1">
    <source>
        <dbReference type="ARBA" id="ARBA00022475"/>
    </source>
</evidence>
<dbReference type="HAMAP" id="MF_00033">
    <property type="entry name" value="MurG"/>
    <property type="match status" value="1"/>
</dbReference>
<organism evidence="13 14">
    <name type="scientific">Pontibacterium sinense</name>
    <dbReference type="NCBI Taxonomy" id="2781979"/>
    <lineage>
        <taxon>Bacteria</taxon>
        <taxon>Pseudomonadati</taxon>
        <taxon>Pseudomonadota</taxon>
        <taxon>Gammaproteobacteria</taxon>
        <taxon>Oceanospirillales</taxon>
        <taxon>Oceanospirillaceae</taxon>
        <taxon>Pontibacterium</taxon>
    </lineage>
</organism>
<evidence type="ECO:0000256" key="9">
    <source>
        <dbReference type="ARBA" id="ARBA00023316"/>
    </source>
</evidence>
<dbReference type="GO" id="GO:0009252">
    <property type="term" value="P:peptidoglycan biosynthetic process"/>
    <property type="evidence" value="ECO:0007669"/>
    <property type="project" value="UniProtKB-UniRule"/>
</dbReference>
<dbReference type="GO" id="GO:0051301">
    <property type="term" value="P:cell division"/>
    <property type="evidence" value="ECO:0007669"/>
    <property type="project" value="UniProtKB-KW"/>
</dbReference>
<keyword evidence="2 10" id="KW-0132">Cell division</keyword>
<comment type="subcellular location">
    <subcellularLocation>
        <location evidence="10">Cell membrane</location>
        <topology evidence="10">Peripheral membrane protein</topology>
        <orientation evidence="10">Cytoplasmic side</orientation>
    </subcellularLocation>
</comment>
<keyword evidence="9 10" id="KW-0961">Cell wall biogenesis/degradation</keyword>
<dbReference type="Gene3D" id="3.40.50.2000">
    <property type="entry name" value="Glycogen Phosphorylase B"/>
    <property type="match status" value="2"/>
</dbReference>
<dbReference type="EC" id="2.4.1.227" evidence="10"/>
<dbReference type="GO" id="GO:0050511">
    <property type="term" value="F:undecaprenyldiphospho-muramoylpentapeptide beta-N-acetylglucosaminyltransferase activity"/>
    <property type="evidence" value="ECO:0007669"/>
    <property type="project" value="UniProtKB-UniRule"/>
</dbReference>
<evidence type="ECO:0000256" key="5">
    <source>
        <dbReference type="ARBA" id="ARBA00022960"/>
    </source>
</evidence>
<dbReference type="InterPro" id="IPR006009">
    <property type="entry name" value="GlcNAc_MurG"/>
</dbReference>
<feature type="binding site" evidence="10">
    <location>
        <position position="126"/>
    </location>
    <ligand>
        <name>UDP-N-acetyl-alpha-D-glucosamine</name>
        <dbReference type="ChEBI" id="CHEBI:57705"/>
    </ligand>
</feature>
<dbReference type="EMBL" id="JADEYS010000003">
    <property type="protein sequence ID" value="MBE9396568.1"/>
    <property type="molecule type" value="Genomic_DNA"/>
</dbReference>
<dbReference type="GO" id="GO:0005975">
    <property type="term" value="P:carbohydrate metabolic process"/>
    <property type="evidence" value="ECO:0007669"/>
    <property type="project" value="InterPro"/>
</dbReference>
<dbReference type="NCBIfam" id="TIGR01133">
    <property type="entry name" value="murG"/>
    <property type="match status" value="1"/>
</dbReference>
<feature type="binding site" evidence="10">
    <location>
        <begin position="266"/>
        <end position="271"/>
    </location>
    <ligand>
        <name>UDP-N-acetyl-alpha-D-glucosamine</name>
        <dbReference type="ChEBI" id="CHEBI:57705"/>
    </ligand>
</feature>
<feature type="binding site" evidence="10">
    <location>
        <position position="165"/>
    </location>
    <ligand>
        <name>UDP-N-acetyl-alpha-D-glucosamine</name>
        <dbReference type="ChEBI" id="CHEBI:57705"/>
    </ligand>
</feature>
<keyword evidence="3 10" id="KW-0328">Glycosyltransferase</keyword>
<dbReference type="Proteomes" id="UP000640333">
    <property type="component" value="Unassembled WGS sequence"/>
</dbReference>
<evidence type="ECO:0000256" key="8">
    <source>
        <dbReference type="ARBA" id="ARBA00023306"/>
    </source>
</evidence>
<dbReference type="RefSeq" id="WP_193952114.1">
    <property type="nucleotide sequence ID" value="NZ_JADEYS010000003.1"/>
</dbReference>
<feature type="binding site" evidence="10">
    <location>
        <position position="292"/>
    </location>
    <ligand>
        <name>UDP-N-acetyl-alpha-D-glucosamine</name>
        <dbReference type="ChEBI" id="CHEBI:57705"/>
    </ligand>
</feature>
<dbReference type="InterPro" id="IPR004276">
    <property type="entry name" value="GlycoTrans_28_N"/>
</dbReference>
<comment type="similarity">
    <text evidence="10">Belongs to the glycosyltransferase 28 family. MurG subfamily.</text>
</comment>
<evidence type="ECO:0000256" key="2">
    <source>
        <dbReference type="ARBA" id="ARBA00022618"/>
    </source>
</evidence>
<accession>A0A8J7FI78</accession>
<evidence type="ECO:0000313" key="13">
    <source>
        <dbReference type="EMBL" id="MBE9396568.1"/>
    </source>
</evidence>
<keyword evidence="6 10" id="KW-0573">Peptidoglycan synthesis</keyword>
<dbReference type="SUPFAM" id="SSF53756">
    <property type="entry name" value="UDP-Glycosyltransferase/glycogen phosphorylase"/>
    <property type="match status" value="1"/>
</dbReference>
<gene>
    <name evidence="10 13" type="primary">murG</name>
    <name evidence="13" type="ORF">IOQ59_04755</name>
</gene>
<name>A0A8J7FI78_9GAMM</name>
<keyword evidence="7 10" id="KW-0472">Membrane</keyword>
<keyword evidence="1 10" id="KW-1003">Cell membrane</keyword>
<dbReference type="PANTHER" id="PTHR21015:SF22">
    <property type="entry name" value="GLYCOSYLTRANSFERASE"/>
    <property type="match status" value="1"/>
</dbReference>
<feature type="binding site" evidence="10">
    <location>
        <position position="247"/>
    </location>
    <ligand>
        <name>UDP-N-acetyl-alpha-D-glucosamine</name>
        <dbReference type="ChEBI" id="CHEBI:57705"/>
    </ligand>
</feature>
<evidence type="ECO:0000313" key="14">
    <source>
        <dbReference type="Proteomes" id="UP000640333"/>
    </source>
</evidence>
<proteinExistence type="inferred from homology"/>
<evidence type="ECO:0000259" key="11">
    <source>
        <dbReference type="Pfam" id="PF03033"/>
    </source>
</evidence>
<dbReference type="GO" id="GO:0071555">
    <property type="term" value="P:cell wall organization"/>
    <property type="evidence" value="ECO:0007669"/>
    <property type="project" value="UniProtKB-KW"/>
</dbReference>
<feature type="domain" description="Glycosyltransferase family 28 N-terminal" evidence="11">
    <location>
        <begin position="8"/>
        <end position="143"/>
    </location>
</feature>
<dbReference type="Pfam" id="PF04101">
    <property type="entry name" value="Glyco_tran_28_C"/>
    <property type="match status" value="1"/>
</dbReference>
<comment type="function">
    <text evidence="10">Cell wall formation. Catalyzes the transfer of a GlcNAc subunit on undecaprenyl-pyrophosphoryl-MurNAc-pentapeptide (lipid intermediate I) to form undecaprenyl-pyrophosphoryl-MurNAc-(pentapeptide)GlcNAc (lipid intermediate II).</text>
</comment>
<evidence type="ECO:0000256" key="10">
    <source>
        <dbReference type="HAMAP-Rule" id="MF_00033"/>
    </source>
</evidence>
<keyword evidence="8 10" id="KW-0131">Cell cycle</keyword>
<keyword evidence="4 10" id="KW-0808">Transferase</keyword>